<keyword evidence="3" id="KW-1185">Reference proteome</keyword>
<dbReference type="RefSeq" id="WP_205088465.1">
    <property type="nucleotide sequence ID" value="NZ_JACJLA010000026.1"/>
</dbReference>
<feature type="transmembrane region" description="Helical" evidence="1">
    <location>
        <begin position="272"/>
        <end position="289"/>
    </location>
</feature>
<keyword evidence="1" id="KW-1133">Transmembrane helix</keyword>
<feature type="transmembrane region" description="Helical" evidence="1">
    <location>
        <begin position="68"/>
        <end position="88"/>
    </location>
</feature>
<dbReference type="InterPro" id="IPR004445">
    <property type="entry name" value="GltS"/>
</dbReference>
<feature type="transmembrane region" description="Helical" evidence="1">
    <location>
        <begin position="400"/>
        <end position="421"/>
    </location>
</feature>
<evidence type="ECO:0000313" key="2">
    <source>
        <dbReference type="EMBL" id="MBM6913612.1"/>
    </source>
</evidence>
<dbReference type="PANTHER" id="PTHR36178">
    <property type="entry name" value="SLR0625 PROTEIN"/>
    <property type="match status" value="1"/>
</dbReference>
<proteinExistence type="predicted"/>
<gene>
    <name evidence="2" type="ORF">H6A01_09825</name>
</gene>
<feature type="transmembrane region" description="Helical" evidence="1">
    <location>
        <begin position="170"/>
        <end position="195"/>
    </location>
</feature>
<feature type="transmembrane region" description="Helical" evidence="1">
    <location>
        <begin position="37"/>
        <end position="56"/>
    </location>
</feature>
<feature type="transmembrane region" description="Helical" evidence="1">
    <location>
        <begin position="334"/>
        <end position="353"/>
    </location>
</feature>
<dbReference type="Pfam" id="PF03616">
    <property type="entry name" value="Glt_symporter"/>
    <property type="match status" value="1"/>
</dbReference>
<comment type="caution">
    <text evidence="2">The sequence shown here is derived from an EMBL/GenBank/DDBJ whole genome shotgun (WGS) entry which is preliminary data.</text>
</comment>
<protein>
    <submittedName>
        <fullName evidence="2">Glutamate:sodium symporter</fullName>
    </submittedName>
</protein>
<name>A0ABS2GIF9_9FIRM</name>
<keyword evidence="1" id="KW-0812">Transmembrane</keyword>
<reference evidence="2 3" key="1">
    <citation type="journal article" date="2021" name="Sci. Rep.">
        <title>The distribution of antibiotic resistance genes in chicken gut microbiota commensals.</title>
        <authorList>
            <person name="Juricova H."/>
            <person name="Matiasovicova J."/>
            <person name="Kubasova T."/>
            <person name="Cejkova D."/>
            <person name="Rychlik I."/>
        </authorList>
    </citation>
    <scope>NUCLEOTIDE SEQUENCE [LARGE SCALE GENOMIC DNA]</scope>
    <source>
        <strain evidence="2 3">An537</strain>
    </source>
</reference>
<sequence length="454" mass="48858">MTGKVLADMLYALGVLSMFLLLGVYIRAKVPLFQKTFIPASVIGGFILLILGPIGLGWLPIPKEWLKLYALIPGILIVPVVASVPLGLKLNAQDKTLRGVIPLFCIGTAVAMAQFALGFGTHIAFKDSFDFYPTFGWELGLGYVGGHGTAGLLGNMLQGMNLGFWETAQGVAVTTATFGLVGGIIIGMILINIAARKGFTETLQKPGDIPHSFKVGYEKDITKQPSMGRETTLSSSIDAYAFHVAIIMAVCAMAYAALGAVKGANIPVLKDISIWAYCIVIMFIVWWGICKLKIDYLVDGKVKSKVSGSLTEFAVVAAIGSMPVHAVMTYIVPILVMCVLGYILTMGMLWVLCKKLLRSYWFEQMISVFGMSTGVFLTGVLLLRICDPDFESPVLANYSLAYTLCSVTYFALLALFLTTLLEGGIVSAFYLAIGTTVVPLIAAFVTSRLFVGKA</sequence>
<feature type="transmembrane region" description="Helical" evidence="1">
    <location>
        <begin position="365"/>
        <end position="385"/>
    </location>
</feature>
<feature type="transmembrane region" description="Helical" evidence="1">
    <location>
        <begin position="100"/>
        <end position="125"/>
    </location>
</feature>
<feature type="transmembrane region" description="Helical" evidence="1">
    <location>
        <begin position="428"/>
        <end position="451"/>
    </location>
</feature>
<organism evidence="2 3">
    <name type="scientific">Veillonella magna</name>
    <dbReference type="NCBI Taxonomy" id="464322"/>
    <lineage>
        <taxon>Bacteria</taxon>
        <taxon>Bacillati</taxon>
        <taxon>Bacillota</taxon>
        <taxon>Negativicutes</taxon>
        <taxon>Veillonellales</taxon>
        <taxon>Veillonellaceae</taxon>
        <taxon>Veillonella</taxon>
    </lineage>
</organism>
<feature type="transmembrane region" description="Helical" evidence="1">
    <location>
        <begin position="6"/>
        <end position="25"/>
    </location>
</feature>
<feature type="transmembrane region" description="Helical" evidence="1">
    <location>
        <begin position="239"/>
        <end position="260"/>
    </location>
</feature>
<dbReference type="Proteomes" id="UP000707138">
    <property type="component" value="Unassembled WGS sequence"/>
</dbReference>
<evidence type="ECO:0000256" key="1">
    <source>
        <dbReference type="SAM" id="Phobius"/>
    </source>
</evidence>
<evidence type="ECO:0000313" key="3">
    <source>
        <dbReference type="Proteomes" id="UP000707138"/>
    </source>
</evidence>
<accession>A0ABS2GIF9</accession>
<dbReference type="EMBL" id="JACJLA010000026">
    <property type="protein sequence ID" value="MBM6913612.1"/>
    <property type="molecule type" value="Genomic_DNA"/>
</dbReference>
<keyword evidence="1" id="KW-0472">Membrane</keyword>
<dbReference type="PANTHER" id="PTHR36178:SF1">
    <property type="entry name" value="SODIUM_GLUTAMATE SYMPORTER"/>
    <property type="match status" value="1"/>
</dbReference>